<feature type="coiled-coil region" evidence="1">
    <location>
        <begin position="203"/>
        <end position="230"/>
    </location>
</feature>
<reference evidence="3" key="2">
    <citation type="journal article" date="2023" name="IMA Fungus">
        <title>Comparative genomic study of the Penicillium genus elucidates a diverse pangenome and 15 lateral gene transfer events.</title>
        <authorList>
            <person name="Petersen C."/>
            <person name="Sorensen T."/>
            <person name="Nielsen M.R."/>
            <person name="Sondergaard T.E."/>
            <person name="Sorensen J.L."/>
            <person name="Fitzpatrick D.A."/>
            <person name="Frisvad J.C."/>
            <person name="Nielsen K.L."/>
        </authorList>
    </citation>
    <scope>NUCLEOTIDE SEQUENCE</scope>
    <source>
        <strain evidence="3">IBT 21917</strain>
    </source>
</reference>
<evidence type="ECO:0000313" key="3">
    <source>
        <dbReference type="EMBL" id="KAJ5183853.1"/>
    </source>
</evidence>
<proteinExistence type="predicted"/>
<dbReference type="Pfam" id="PF01926">
    <property type="entry name" value="MMR_HSR1"/>
    <property type="match status" value="1"/>
</dbReference>
<dbReference type="GO" id="GO:0016787">
    <property type="term" value="F:hydrolase activity"/>
    <property type="evidence" value="ECO:0007669"/>
    <property type="project" value="UniProtKB-KW"/>
</dbReference>
<evidence type="ECO:0000313" key="4">
    <source>
        <dbReference type="Proteomes" id="UP001146351"/>
    </source>
</evidence>
<dbReference type="SUPFAM" id="SSF52540">
    <property type="entry name" value="P-loop containing nucleoside triphosphate hydrolases"/>
    <property type="match status" value="1"/>
</dbReference>
<dbReference type="InterPro" id="IPR027417">
    <property type="entry name" value="P-loop_NTPase"/>
</dbReference>
<gene>
    <name evidence="3" type="ORF">N7492_001469</name>
</gene>
<dbReference type="CDD" id="cd00882">
    <property type="entry name" value="Ras_like_GTPase"/>
    <property type="match status" value="1"/>
</dbReference>
<dbReference type="EMBL" id="JAPQKO010000001">
    <property type="protein sequence ID" value="KAJ5183853.1"/>
    <property type="molecule type" value="Genomic_DNA"/>
</dbReference>
<dbReference type="OrthoDB" id="8954335at2759"/>
<reference evidence="3" key="1">
    <citation type="submission" date="2022-11" db="EMBL/GenBank/DDBJ databases">
        <authorList>
            <person name="Petersen C."/>
        </authorList>
    </citation>
    <scope>NUCLEOTIDE SEQUENCE</scope>
    <source>
        <strain evidence="3">IBT 21917</strain>
    </source>
</reference>
<organism evidence="3 4">
    <name type="scientific">Penicillium capsulatum</name>
    <dbReference type="NCBI Taxonomy" id="69766"/>
    <lineage>
        <taxon>Eukaryota</taxon>
        <taxon>Fungi</taxon>
        <taxon>Dikarya</taxon>
        <taxon>Ascomycota</taxon>
        <taxon>Pezizomycotina</taxon>
        <taxon>Eurotiomycetes</taxon>
        <taxon>Eurotiomycetidae</taxon>
        <taxon>Eurotiales</taxon>
        <taxon>Aspergillaceae</taxon>
        <taxon>Penicillium</taxon>
    </lineage>
</organism>
<dbReference type="Proteomes" id="UP001146351">
    <property type="component" value="Unassembled WGS sequence"/>
</dbReference>
<dbReference type="Gene3D" id="3.40.50.300">
    <property type="entry name" value="P-loop containing nucleotide triphosphate hydrolases"/>
    <property type="match status" value="1"/>
</dbReference>
<keyword evidence="1" id="KW-0175">Coiled coil</keyword>
<feature type="domain" description="G" evidence="2">
    <location>
        <begin position="1"/>
        <end position="65"/>
    </location>
</feature>
<sequence>MGVTGSGKSSFISLCLEKVVKIGHDLNACTSVVDVYAYDELPDRTIYLIDTPGFDDTSKSDPEVLSEIAAWMGDSYRSDILLNGILYLYRIADIRMQGSAKKNLLMFKELCGTDSLKTFWSQPFSGEEAVKRGKELTETPQFWGWMLSKGSSFYRHCNTRQSARDIVNHLADQNAPPVATDLQKQLVDERRTLDQTSAGHELALELLKEKEKWTKQHDQMEAMMKAAIRQRDHEMENYLRAERD</sequence>
<comment type="caution">
    <text evidence="3">The sequence shown here is derived from an EMBL/GenBank/DDBJ whole genome shotgun (WGS) entry which is preliminary data.</text>
</comment>
<protein>
    <submittedName>
        <fullName evidence="3">P-loop containing nucleoside triphosphate hydrolase protein</fullName>
    </submittedName>
</protein>
<name>A0A9W9IRL0_9EURO</name>
<accession>A0A9W9IRL0</accession>
<dbReference type="AlphaFoldDB" id="A0A9W9IRL0"/>
<keyword evidence="4" id="KW-1185">Reference proteome</keyword>
<evidence type="ECO:0000259" key="2">
    <source>
        <dbReference type="Pfam" id="PF01926"/>
    </source>
</evidence>
<evidence type="ECO:0000256" key="1">
    <source>
        <dbReference type="SAM" id="Coils"/>
    </source>
</evidence>
<keyword evidence="3" id="KW-0378">Hydrolase</keyword>
<dbReference type="GO" id="GO:0005525">
    <property type="term" value="F:GTP binding"/>
    <property type="evidence" value="ECO:0007669"/>
    <property type="project" value="InterPro"/>
</dbReference>
<dbReference type="InterPro" id="IPR006073">
    <property type="entry name" value="GTP-bd"/>
</dbReference>